<proteinExistence type="predicted"/>
<dbReference type="Proteomes" id="UP000030697">
    <property type="component" value="Unassembled WGS sequence"/>
</dbReference>
<name>W7JS43_PLAFA</name>
<dbReference type="EMBL" id="KE124480">
    <property type="protein sequence ID" value="EWC77694.1"/>
    <property type="molecule type" value="Genomic_DNA"/>
</dbReference>
<reference evidence="2 3" key="1">
    <citation type="submission" date="2013-02" db="EMBL/GenBank/DDBJ databases">
        <title>The Genome Sequence of Plasmodium falciparum UGT5.1.</title>
        <authorList>
            <consortium name="The Broad Institute Genome Sequencing Platform"/>
            <consortium name="The Broad Institute Genome Sequencing Center for Infectious Disease"/>
            <person name="Neafsey D."/>
            <person name="Cheeseman I."/>
            <person name="Volkman S."/>
            <person name="Adams J."/>
            <person name="Walker B."/>
            <person name="Young S.K."/>
            <person name="Zeng Q."/>
            <person name="Gargeya S."/>
            <person name="Fitzgerald M."/>
            <person name="Haas B."/>
            <person name="Abouelleil A."/>
            <person name="Alvarado L."/>
            <person name="Arachchi H.M."/>
            <person name="Berlin A.M."/>
            <person name="Chapman S.B."/>
            <person name="Dewar J."/>
            <person name="Goldberg J."/>
            <person name="Griggs A."/>
            <person name="Gujja S."/>
            <person name="Hansen M."/>
            <person name="Howarth C."/>
            <person name="Imamovic A."/>
            <person name="Larimer J."/>
            <person name="McCowan C."/>
            <person name="Murphy C."/>
            <person name="Neiman D."/>
            <person name="Pearson M."/>
            <person name="Priest M."/>
            <person name="Roberts A."/>
            <person name="Saif S."/>
            <person name="Shea T."/>
            <person name="Sisk P."/>
            <person name="Sykes S."/>
            <person name="Wortman J."/>
            <person name="Nusbaum C."/>
            <person name="Birren B."/>
        </authorList>
    </citation>
    <scope>NUCLEOTIDE SEQUENCE [LARGE SCALE GENOMIC DNA]</scope>
    <source>
        <strain evidence="2 3">UGT5.1</strain>
    </source>
</reference>
<evidence type="ECO:0000313" key="2">
    <source>
        <dbReference type="EMBL" id="EWC77694.1"/>
    </source>
</evidence>
<sequence length="49" mass="6142">MILMFLLIYIHHFNIRLYSFLQNCFTNIKYKYKEYTNINLCRLSIYISK</sequence>
<feature type="chain" id="PRO_5004894602" evidence="1">
    <location>
        <begin position="20"/>
        <end position="49"/>
    </location>
</feature>
<keyword evidence="1" id="KW-0732">Signal</keyword>
<evidence type="ECO:0000313" key="3">
    <source>
        <dbReference type="Proteomes" id="UP000030697"/>
    </source>
</evidence>
<organism evidence="2 3">
    <name type="scientific">Plasmodium falciparum UGT5.1</name>
    <dbReference type="NCBI Taxonomy" id="1237627"/>
    <lineage>
        <taxon>Eukaryota</taxon>
        <taxon>Sar</taxon>
        <taxon>Alveolata</taxon>
        <taxon>Apicomplexa</taxon>
        <taxon>Aconoidasida</taxon>
        <taxon>Haemosporida</taxon>
        <taxon>Plasmodiidae</taxon>
        <taxon>Plasmodium</taxon>
        <taxon>Plasmodium (Laverania)</taxon>
    </lineage>
</organism>
<dbReference type="AlphaFoldDB" id="W7JS43"/>
<evidence type="ECO:0000256" key="1">
    <source>
        <dbReference type="SAM" id="SignalP"/>
    </source>
</evidence>
<feature type="signal peptide" evidence="1">
    <location>
        <begin position="1"/>
        <end position="19"/>
    </location>
</feature>
<protein>
    <submittedName>
        <fullName evidence="2">Uncharacterized protein</fullName>
    </submittedName>
</protein>
<gene>
    <name evidence="2" type="ORF">C923_01637</name>
</gene>
<accession>W7JS43</accession>